<evidence type="ECO:0000313" key="2">
    <source>
        <dbReference type="Proteomes" id="UP000034013"/>
    </source>
</evidence>
<sequence>MDKALALFQSQAVQHLLLAGGAQGGDGQDLGLPAGEKAGAVGARQEAYLAAKGADFRDAAPADAPALIQDAGPYLGLELDIDGGQDFFLGEGLAEVPAELLGELSKHLLALILVLLGQGLRQLHIDDFGDGFHRRRVSLGFGDGQLGQAHRLPELLLQLDDALVGLVGEFDRFEDYFLADFLGPRLHHDDLITGADDDQVELTLFQLGHLGIEHQLTVDVADVDGADRSVEGYLGHRQAGRGADDR</sequence>
<dbReference type="EMBL" id="LBZO01000005">
    <property type="protein sequence ID" value="KKR74136.1"/>
    <property type="molecule type" value="Genomic_DNA"/>
</dbReference>
<dbReference type="Proteomes" id="UP000034013">
    <property type="component" value="Unassembled WGS sequence"/>
</dbReference>
<dbReference type="AlphaFoldDB" id="A0A0G0TH13"/>
<proteinExistence type="predicted"/>
<protein>
    <submittedName>
        <fullName evidence="1">Uncharacterized protein</fullName>
    </submittedName>
</protein>
<name>A0A0G0TH13_9BACT</name>
<evidence type="ECO:0000313" key="1">
    <source>
        <dbReference type="EMBL" id="KKR74136.1"/>
    </source>
</evidence>
<gene>
    <name evidence="1" type="ORF">UU16_C0005G0023</name>
</gene>
<reference evidence="1 2" key="1">
    <citation type="journal article" date="2015" name="Nature">
        <title>rRNA introns, odd ribosomes, and small enigmatic genomes across a large radiation of phyla.</title>
        <authorList>
            <person name="Brown C.T."/>
            <person name="Hug L.A."/>
            <person name="Thomas B.C."/>
            <person name="Sharon I."/>
            <person name="Castelle C.J."/>
            <person name="Singh A."/>
            <person name="Wilkins M.J."/>
            <person name="Williams K.H."/>
            <person name="Banfield J.F."/>
        </authorList>
    </citation>
    <scope>NUCLEOTIDE SEQUENCE [LARGE SCALE GENOMIC DNA]</scope>
</reference>
<organism evidence="1 2">
    <name type="scientific">Candidatus Woesebacteria bacterium GW2011_GWA2_40_7</name>
    <dbReference type="NCBI Taxonomy" id="1618562"/>
    <lineage>
        <taxon>Bacteria</taxon>
        <taxon>Candidatus Woeseibacteriota</taxon>
    </lineage>
</organism>
<accession>A0A0G0TH13</accession>
<comment type="caution">
    <text evidence="1">The sequence shown here is derived from an EMBL/GenBank/DDBJ whole genome shotgun (WGS) entry which is preliminary data.</text>
</comment>